<dbReference type="Proteomes" id="UP000030653">
    <property type="component" value="Unassembled WGS sequence"/>
</dbReference>
<dbReference type="OrthoDB" id="4085451at2759"/>
<reference evidence="1 2" key="1">
    <citation type="journal article" date="2012" name="Science">
        <title>The Paleozoic origin of enzymatic lignin decomposition reconstructed from 31 fungal genomes.</title>
        <authorList>
            <person name="Floudas D."/>
            <person name="Binder M."/>
            <person name="Riley R."/>
            <person name="Barry K."/>
            <person name="Blanchette R.A."/>
            <person name="Henrissat B."/>
            <person name="Martinez A.T."/>
            <person name="Otillar R."/>
            <person name="Spatafora J.W."/>
            <person name="Yadav J.S."/>
            <person name="Aerts A."/>
            <person name="Benoit I."/>
            <person name="Boyd A."/>
            <person name="Carlson A."/>
            <person name="Copeland A."/>
            <person name="Coutinho P.M."/>
            <person name="de Vries R.P."/>
            <person name="Ferreira P."/>
            <person name="Findley K."/>
            <person name="Foster B."/>
            <person name="Gaskell J."/>
            <person name="Glotzer D."/>
            <person name="Gorecki P."/>
            <person name="Heitman J."/>
            <person name="Hesse C."/>
            <person name="Hori C."/>
            <person name="Igarashi K."/>
            <person name="Jurgens J.A."/>
            <person name="Kallen N."/>
            <person name="Kersten P."/>
            <person name="Kohler A."/>
            <person name="Kuees U."/>
            <person name="Kumar T.K.A."/>
            <person name="Kuo A."/>
            <person name="LaButti K."/>
            <person name="Larrondo L.F."/>
            <person name="Lindquist E."/>
            <person name="Ling A."/>
            <person name="Lombard V."/>
            <person name="Lucas S."/>
            <person name="Lundell T."/>
            <person name="Martin R."/>
            <person name="McLaughlin D.J."/>
            <person name="Morgenstern I."/>
            <person name="Morin E."/>
            <person name="Murat C."/>
            <person name="Nagy L.G."/>
            <person name="Nolan M."/>
            <person name="Ohm R.A."/>
            <person name="Patyshakuliyeva A."/>
            <person name="Rokas A."/>
            <person name="Ruiz-Duenas F.J."/>
            <person name="Sabat G."/>
            <person name="Salamov A."/>
            <person name="Samejima M."/>
            <person name="Schmutz J."/>
            <person name="Slot J.C."/>
            <person name="St John F."/>
            <person name="Stenlid J."/>
            <person name="Sun H."/>
            <person name="Sun S."/>
            <person name="Syed K."/>
            <person name="Tsang A."/>
            <person name="Wiebenga A."/>
            <person name="Young D."/>
            <person name="Pisabarro A."/>
            <person name="Eastwood D.C."/>
            <person name="Martin F."/>
            <person name="Cullen D."/>
            <person name="Grigoriev I.V."/>
            <person name="Hibbett D.S."/>
        </authorList>
    </citation>
    <scope>NUCLEOTIDE SEQUENCE [LARGE SCALE GENOMIC DNA]</scope>
    <source>
        <strain evidence="1 2">DJM-731 SS1</strain>
    </source>
</reference>
<dbReference type="EMBL" id="JH795856">
    <property type="protein sequence ID" value="EJU05707.1"/>
    <property type="molecule type" value="Genomic_DNA"/>
</dbReference>
<dbReference type="OMA" id="PHFLANV"/>
<accession>M5GEV2</accession>
<gene>
    <name evidence="1" type="ORF">DACRYDRAFT_41033</name>
</gene>
<evidence type="ECO:0000313" key="1">
    <source>
        <dbReference type="EMBL" id="EJU05707.1"/>
    </source>
</evidence>
<protein>
    <submittedName>
        <fullName evidence="1">Uncharacterized protein</fullName>
    </submittedName>
</protein>
<dbReference type="HOGENOM" id="CLU_2203190_0_0_1"/>
<dbReference type="AlphaFoldDB" id="M5GEV2"/>
<dbReference type="RefSeq" id="XP_040632601.1">
    <property type="nucleotide sequence ID" value="XM_040774499.1"/>
</dbReference>
<feature type="non-terminal residue" evidence="1">
    <location>
        <position position="1"/>
    </location>
</feature>
<dbReference type="GeneID" id="63689561"/>
<sequence length="108" mass="12054">AVIKQDAQDPHLLSQLNRIGPVTVNPQNMPFQTAQSARIAKIFQTRQATEEASEVPQRNRLPVQAVTDMLNERKSAKTQADLANLAKDYSVDVEVLNRLAERFNSPTV</sequence>
<feature type="non-terminal residue" evidence="1">
    <location>
        <position position="108"/>
    </location>
</feature>
<evidence type="ECO:0000313" key="2">
    <source>
        <dbReference type="Proteomes" id="UP000030653"/>
    </source>
</evidence>
<organism evidence="1 2">
    <name type="scientific">Dacryopinax primogenitus (strain DJM 731)</name>
    <name type="common">Brown rot fungus</name>
    <dbReference type="NCBI Taxonomy" id="1858805"/>
    <lineage>
        <taxon>Eukaryota</taxon>
        <taxon>Fungi</taxon>
        <taxon>Dikarya</taxon>
        <taxon>Basidiomycota</taxon>
        <taxon>Agaricomycotina</taxon>
        <taxon>Dacrymycetes</taxon>
        <taxon>Dacrymycetales</taxon>
        <taxon>Dacrymycetaceae</taxon>
        <taxon>Dacryopinax</taxon>
    </lineage>
</organism>
<proteinExistence type="predicted"/>
<keyword evidence="2" id="KW-1185">Reference proteome</keyword>
<name>M5GEV2_DACPD</name>